<proteinExistence type="predicted"/>
<dbReference type="GO" id="GO:0007165">
    <property type="term" value="P:signal transduction"/>
    <property type="evidence" value="ECO:0007669"/>
    <property type="project" value="InterPro"/>
</dbReference>
<keyword evidence="2" id="KW-1185">Reference proteome</keyword>
<dbReference type="SUPFAM" id="SSF47986">
    <property type="entry name" value="DEATH domain"/>
    <property type="match status" value="2"/>
</dbReference>
<dbReference type="Proteomes" id="UP001152795">
    <property type="component" value="Unassembled WGS sequence"/>
</dbReference>
<dbReference type="CDD" id="cd01670">
    <property type="entry name" value="Death"/>
    <property type="match status" value="2"/>
</dbReference>
<dbReference type="InterPro" id="IPR000488">
    <property type="entry name" value="Death_dom"/>
</dbReference>
<reference evidence="1" key="1">
    <citation type="submission" date="2020-04" db="EMBL/GenBank/DDBJ databases">
        <authorList>
            <person name="Alioto T."/>
            <person name="Alioto T."/>
            <person name="Gomez Garrido J."/>
        </authorList>
    </citation>
    <scope>NUCLEOTIDE SEQUENCE</scope>
    <source>
        <strain evidence="1">A484AB</strain>
    </source>
</reference>
<comment type="caution">
    <text evidence="1">The sequence shown here is derived from an EMBL/GenBank/DDBJ whole genome shotgun (WGS) entry which is preliminary data.</text>
</comment>
<dbReference type="PROSITE" id="PS50017">
    <property type="entry name" value="DEATH_DOMAIN"/>
    <property type="match status" value="1"/>
</dbReference>
<dbReference type="AlphaFoldDB" id="A0A6S7FTH6"/>
<sequence>MVEDSSNFRWLKSILAWFSISWILSLLGFSSEASSSEITDFDEEVCERHVPWLARHLSKDVEKVAMLLDVDSVEIEAIKQGEPQPESRNIKILNSWRNAEMTLGKKPTWEKVRLCLEDETVGRCDVIRALLNEDELDDSVLLWLAPRIAAWFRNYARVLGVPECEIDMSSQNFEGVERSCMDVLQRWRRRTRYPKVEDLIQALEDDVINRPALAEEMREKFCNHEVKDEVLSQLDNLSI</sequence>
<protein>
    <submittedName>
        <fullName evidence="1">---NA</fullName>
    </submittedName>
</protein>
<evidence type="ECO:0000313" key="2">
    <source>
        <dbReference type="Proteomes" id="UP001152795"/>
    </source>
</evidence>
<name>A0A6S7FTH6_PARCT</name>
<gene>
    <name evidence="1" type="ORF">PACLA_8A014682</name>
</gene>
<accession>A0A6S7FTH6</accession>
<dbReference type="InterPro" id="IPR011029">
    <property type="entry name" value="DEATH-like_dom_sf"/>
</dbReference>
<dbReference type="Gene3D" id="1.10.533.10">
    <property type="entry name" value="Death Domain, Fas"/>
    <property type="match status" value="2"/>
</dbReference>
<organism evidence="1 2">
    <name type="scientific">Paramuricea clavata</name>
    <name type="common">Red gorgonian</name>
    <name type="synonym">Violescent sea-whip</name>
    <dbReference type="NCBI Taxonomy" id="317549"/>
    <lineage>
        <taxon>Eukaryota</taxon>
        <taxon>Metazoa</taxon>
        <taxon>Cnidaria</taxon>
        <taxon>Anthozoa</taxon>
        <taxon>Octocorallia</taxon>
        <taxon>Malacalcyonacea</taxon>
        <taxon>Plexauridae</taxon>
        <taxon>Paramuricea</taxon>
    </lineage>
</organism>
<dbReference type="EMBL" id="CACRXK020000361">
    <property type="protein sequence ID" value="CAB3981187.1"/>
    <property type="molecule type" value="Genomic_DNA"/>
</dbReference>
<evidence type="ECO:0000313" key="1">
    <source>
        <dbReference type="EMBL" id="CAB3981187.1"/>
    </source>
</evidence>